<dbReference type="InterPro" id="IPR007219">
    <property type="entry name" value="XnlR_reg_dom"/>
</dbReference>
<feature type="region of interest" description="Disordered" evidence="8">
    <location>
        <begin position="136"/>
        <end position="155"/>
    </location>
</feature>
<evidence type="ECO:0000313" key="12">
    <source>
        <dbReference type="Proteomes" id="UP000184356"/>
    </source>
</evidence>
<dbReference type="CDD" id="cd12148">
    <property type="entry name" value="fungal_TF_MHR"/>
    <property type="match status" value="1"/>
</dbReference>
<evidence type="ECO:0000313" key="11">
    <source>
        <dbReference type="EMBL" id="OJJ60374.1"/>
    </source>
</evidence>
<evidence type="ECO:0008006" key="13">
    <source>
        <dbReference type="Google" id="ProtNLM"/>
    </source>
</evidence>
<dbReference type="PROSITE" id="PS00463">
    <property type="entry name" value="ZN2_CY6_FUNGAL_1"/>
    <property type="match status" value="1"/>
</dbReference>
<dbReference type="VEuPathDB" id="FungiDB:ASPSYDRAFT_730870"/>
<dbReference type="InterPro" id="IPR001138">
    <property type="entry name" value="Zn2Cys6_DnaBD"/>
</dbReference>
<dbReference type="SUPFAM" id="SSF57667">
    <property type="entry name" value="beta-beta-alpha zinc fingers"/>
    <property type="match status" value="1"/>
</dbReference>
<gene>
    <name evidence="11" type="ORF">ASPSYDRAFT_730870</name>
</gene>
<dbReference type="PROSITE" id="PS00028">
    <property type="entry name" value="ZINC_FINGER_C2H2_1"/>
    <property type="match status" value="1"/>
</dbReference>
<keyword evidence="3" id="KW-0805">Transcription regulation</keyword>
<keyword evidence="7" id="KW-0863">Zinc-finger</keyword>
<dbReference type="PANTHER" id="PTHR47660">
    <property type="entry name" value="TRANSCRIPTION FACTOR WITH C2H2 AND ZN(2)-CYS(6) DNA BINDING DOMAIN (EUROFUNG)-RELATED-RELATED"/>
    <property type="match status" value="1"/>
</dbReference>
<evidence type="ECO:0000256" key="5">
    <source>
        <dbReference type="ARBA" id="ARBA00023163"/>
    </source>
</evidence>
<accession>A0A1L9TLR9</accession>
<feature type="domain" description="C2H2-type" evidence="10">
    <location>
        <begin position="25"/>
        <end position="52"/>
    </location>
</feature>
<dbReference type="GO" id="GO:0006351">
    <property type="term" value="P:DNA-templated transcription"/>
    <property type="evidence" value="ECO:0007669"/>
    <property type="project" value="InterPro"/>
</dbReference>
<dbReference type="InterPro" id="IPR036864">
    <property type="entry name" value="Zn2-C6_fun-type_DNA-bd_sf"/>
</dbReference>
<dbReference type="Proteomes" id="UP000184356">
    <property type="component" value="Unassembled WGS sequence"/>
</dbReference>
<dbReference type="OrthoDB" id="2740448at2759"/>
<name>A0A1L9TLR9_9EURO</name>
<dbReference type="GeneID" id="63766764"/>
<feature type="domain" description="Zn(2)-C6 fungal-type" evidence="9">
    <location>
        <begin position="60"/>
        <end position="90"/>
    </location>
</feature>
<dbReference type="RefSeq" id="XP_040704180.1">
    <property type="nucleotide sequence ID" value="XM_040850691.1"/>
</dbReference>
<keyword evidence="2" id="KW-0862">Zinc</keyword>
<dbReference type="Pfam" id="PF00172">
    <property type="entry name" value="Zn_clus"/>
    <property type="match status" value="1"/>
</dbReference>
<dbReference type="Gene3D" id="4.10.240.10">
    <property type="entry name" value="Zn(2)-C6 fungal-type DNA-binding domain"/>
    <property type="match status" value="1"/>
</dbReference>
<proteinExistence type="predicted"/>
<dbReference type="AlphaFoldDB" id="A0A1L9TLR9"/>
<evidence type="ECO:0000256" key="8">
    <source>
        <dbReference type="SAM" id="MobiDB-lite"/>
    </source>
</evidence>
<dbReference type="Pfam" id="PF04082">
    <property type="entry name" value="Fungal_trans"/>
    <property type="match status" value="1"/>
</dbReference>
<dbReference type="STRING" id="1036612.A0A1L9TLR9"/>
<protein>
    <recommendedName>
        <fullName evidence="13">C2H2-type domain-containing protein</fullName>
    </recommendedName>
</protein>
<dbReference type="SUPFAM" id="SSF57701">
    <property type="entry name" value="Zn2/Cys6 DNA-binding domain"/>
    <property type="match status" value="1"/>
</dbReference>
<organism evidence="11 12">
    <name type="scientific">Aspergillus sydowii CBS 593.65</name>
    <dbReference type="NCBI Taxonomy" id="1036612"/>
    <lineage>
        <taxon>Eukaryota</taxon>
        <taxon>Fungi</taxon>
        <taxon>Dikarya</taxon>
        <taxon>Ascomycota</taxon>
        <taxon>Pezizomycotina</taxon>
        <taxon>Eurotiomycetes</taxon>
        <taxon>Eurotiomycetidae</taxon>
        <taxon>Eurotiales</taxon>
        <taxon>Aspergillaceae</taxon>
        <taxon>Aspergillus</taxon>
        <taxon>Aspergillus subgen. Nidulantes</taxon>
    </lineage>
</organism>
<dbReference type="SMART" id="SM00066">
    <property type="entry name" value="GAL4"/>
    <property type="match status" value="1"/>
</dbReference>
<evidence type="ECO:0000256" key="1">
    <source>
        <dbReference type="ARBA" id="ARBA00022723"/>
    </source>
</evidence>
<dbReference type="EMBL" id="KV878584">
    <property type="protein sequence ID" value="OJJ60374.1"/>
    <property type="molecule type" value="Genomic_DNA"/>
</dbReference>
<evidence type="ECO:0000256" key="2">
    <source>
        <dbReference type="ARBA" id="ARBA00022833"/>
    </source>
</evidence>
<evidence type="ECO:0000256" key="7">
    <source>
        <dbReference type="PROSITE-ProRule" id="PRU00042"/>
    </source>
</evidence>
<evidence type="ECO:0000259" key="10">
    <source>
        <dbReference type="PROSITE" id="PS50157"/>
    </source>
</evidence>
<keyword evidence="5" id="KW-0804">Transcription</keyword>
<dbReference type="GO" id="GO:0003677">
    <property type="term" value="F:DNA binding"/>
    <property type="evidence" value="ECO:0007669"/>
    <property type="project" value="UniProtKB-KW"/>
</dbReference>
<dbReference type="GO" id="GO:0008270">
    <property type="term" value="F:zinc ion binding"/>
    <property type="evidence" value="ECO:0007669"/>
    <property type="project" value="UniProtKB-KW"/>
</dbReference>
<dbReference type="GO" id="GO:0000981">
    <property type="term" value="F:DNA-binding transcription factor activity, RNA polymerase II-specific"/>
    <property type="evidence" value="ECO:0007669"/>
    <property type="project" value="InterPro"/>
</dbReference>
<evidence type="ECO:0000256" key="6">
    <source>
        <dbReference type="ARBA" id="ARBA00023242"/>
    </source>
</evidence>
<keyword evidence="4" id="KW-0238">DNA-binding</keyword>
<dbReference type="PROSITE" id="PS50157">
    <property type="entry name" value="ZINC_FINGER_C2H2_2"/>
    <property type="match status" value="1"/>
</dbReference>
<evidence type="ECO:0000256" key="4">
    <source>
        <dbReference type="ARBA" id="ARBA00023125"/>
    </source>
</evidence>
<feature type="region of interest" description="Disordered" evidence="8">
    <location>
        <begin position="209"/>
        <end position="245"/>
    </location>
</feature>
<dbReference type="SMART" id="SM00355">
    <property type="entry name" value="ZnF_C2H2"/>
    <property type="match status" value="1"/>
</dbReference>
<keyword evidence="6" id="KW-0539">Nucleus</keyword>
<keyword evidence="1" id="KW-0479">Metal-binding</keyword>
<dbReference type="CDD" id="cd00067">
    <property type="entry name" value="GAL4"/>
    <property type="match status" value="1"/>
</dbReference>
<keyword evidence="12" id="KW-1185">Reference proteome</keyword>
<evidence type="ECO:0000259" key="9">
    <source>
        <dbReference type="PROSITE" id="PS50048"/>
    </source>
</evidence>
<reference evidence="12" key="1">
    <citation type="journal article" date="2017" name="Genome Biol.">
        <title>Comparative genomics reveals high biological diversity and specific adaptations in the industrially and medically important fungal genus Aspergillus.</title>
        <authorList>
            <person name="de Vries R.P."/>
            <person name="Riley R."/>
            <person name="Wiebenga A."/>
            <person name="Aguilar-Osorio G."/>
            <person name="Amillis S."/>
            <person name="Uchima C.A."/>
            <person name="Anderluh G."/>
            <person name="Asadollahi M."/>
            <person name="Askin M."/>
            <person name="Barry K."/>
            <person name="Battaglia E."/>
            <person name="Bayram O."/>
            <person name="Benocci T."/>
            <person name="Braus-Stromeyer S.A."/>
            <person name="Caldana C."/>
            <person name="Canovas D."/>
            <person name="Cerqueira G.C."/>
            <person name="Chen F."/>
            <person name="Chen W."/>
            <person name="Choi C."/>
            <person name="Clum A."/>
            <person name="Dos Santos R.A."/>
            <person name="Damasio A.R."/>
            <person name="Diallinas G."/>
            <person name="Emri T."/>
            <person name="Fekete E."/>
            <person name="Flipphi M."/>
            <person name="Freyberg S."/>
            <person name="Gallo A."/>
            <person name="Gournas C."/>
            <person name="Habgood R."/>
            <person name="Hainaut M."/>
            <person name="Harispe M.L."/>
            <person name="Henrissat B."/>
            <person name="Hilden K.S."/>
            <person name="Hope R."/>
            <person name="Hossain A."/>
            <person name="Karabika E."/>
            <person name="Karaffa L."/>
            <person name="Karanyi Z."/>
            <person name="Krasevec N."/>
            <person name="Kuo A."/>
            <person name="Kusch H."/>
            <person name="LaButti K."/>
            <person name="Lagendijk E.L."/>
            <person name="Lapidus A."/>
            <person name="Levasseur A."/>
            <person name="Lindquist E."/>
            <person name="Lipzen A."/>
            <person name="Logrieco A.F."/>
            <person name="MacCabe A."/>
            <person name="Maekelae M.R."/>
            <person name="Malavazi I."/>
            <person name="Melin P."/>
            <person name="Meyer V."/>
            <person name="Mielnichuk N."/>
            <person name="Miskei M."/>
            <person name="Molnar A.P."/>
            <person name="Mule G."/>
            <person name="Ngan C.Y."/>
            <person name="Orejas M."/>
            <person name="Orosz E."/>
            <person name="Ouedraogo J.P."/>
            <person name="Overkamp K.M."/>
            <person name="Park H.-S."/>
            <person name="Perrone G."/>
            <person name="Piumi F."/>
            <person name="Punt P.J."/>
            <person name="Ram A.F."/>
            <person name="Ramon A."/>
            <person name="Rauscher S."/>
            <person name="Record E."/>
            <person name="Riano-Pachon D.M."/>
            <person name="Robert V."/>
            <person name="Roehrig J."/>
            <person name="Ruller R."/>
            <person name="Salamov A."/>
            <person name="Salih N.S."/>
            <person name="Samson R.A."/>
            <person name="Sandor E."/>
            <person name="Sanguinetti M."/>
            <person name="Schuetze T."/>
            <person name="Sepcic K."/>
            <person name="Shelest E."/>
            <person name="Sherlock G."/>
            <person name="Sophianopoulou V."/>
            <person name="Squina F.M."/>
            <person name="Sun H."/>
            <person name="Susca A."/>
            <person name="Todd R.B."/>
            <person name="Tsang A."/>
            <person name="Unkles S.E."/>
            <person name="van de Wiele N."/>
            <person name="van Rossen-Uffink D."/>
            <person name="Oliveira J.V."/>
            <person name="Vesth T.C."/>
            <person name="Visser J."/>
            <person name="Yu J.-H."/>
            <person name="Zhou M."/>
            <person name="Andersen M.R."/>
            <person name="Archer D.B."/>
            <person name="Baker S.E."/>
            <person name="Benoit I."/>
            <person name="Brakhage A.A."/>
            <person name="Braus G.H."/>
            <person name="Fischer R."/>
            <person name="Frisvad J.C."/>
            <person name="Goldman G.H."/>
            <person name="Houbraken J."/>
            <person name="Oakley B."/>
            <person name="Pocsi I."/>
            <person name="Scazzocchio C."/>
            <person name="Seiboth B."/>
            <person name="vanKuyk P.A."/>
            <person name="Wortman J."/>
            <person name="Dyer P.S."/>
            <person name="Grigoriev I.V."/>
        </authorList>
    </citation>
    <scope>NUCLEOTIDE SEQUENCE [LARGE SCALE GENOMIC DNA]</scope>
    <source>
        <strain evidence="12">CBS 593.65</strain>
    </source>
</reference>
<dbReference type="InterPro" id="IPR036236">
    <property type="entry name" value="Znf_C2H2_sf"/>
</dbReference>
<dbReference type="PANTHER" id="PTHR47660:SF3">
    <property type="entry name" value="FINGER DOMAIN PROTEIN, PUTATIVE (AFU_ORTHOLOGUE AFUA_4G03310)-RELATED"/>
    <property type="match status" value="1"/>
</dbReference>
<dbReference type="InterPro" id="IPR013087">
    <property type="entry name" value="Znf_C2H2_type"/>
</dbReference>
<dbReference type="PROSITE" id="PS50048">
    <property type="entry name" value="ZN2_CY6_FUNGAL_2"/>
    <property type="match status" value="1"/>
</dbReference>
<dbReference type="PRINTS" id="PR00755">
    <property type="entry name" value="AFLATOXINBRP"/>
</dbReference>
<dbReference type="Gene3D" id="3.30.160.60">
    <property type="entry name" value="Classic Zinc Finger"/>
    <property type="match status" value="1"/>
</dbReference>
<evidence type="ECO:0000256" key="3">
    <source>
        <dbReference type="ARBA" id="ARBA00023015"/>
    </source>
</evidence>
<sequence length="803" mass="90413">MSFTLPDAPSTPPVHVDRGRSQARYSCAICDRQFDRRDTLSRHAQIHARRRNQPKSRRKACIPCSRAKIRCECEQPSCSSCIKRNVPCTYNANRHSNERLPPGPACTTVQPTPQEPFQGTMGENASTSQLYPMLDLVQPPAGHTTNQSPDDLPRDGLFNPLYMPDYSGFSSNLEWVFDSNSHDLNTLLMAEQPAMGYMGIPFTSPTQPLTTLPISSSHSATASKSDRDSWIQGNLPTPELRDVPPPDDPWPMELRARSMQSVVLPPLGNAAGTHRTLRHFTTGEVCPSVHHALQRCIQLPSERSPWKPIEIESFPTEETVNHCIDMYFVHFHQQFPIIHRPTFDPGESLIVTLAMVTIGACYSDLDGNEAFAIATSELNRRLILYMSEYDRRFVRTEPLLTAQLLQALHGYGSGNERLFELSESCRSSLVYYAKYMGLFRDPEPQPPASDSLEDSWKEWIRQERHRRLGWAVYEYDTCIALLQNDRPLLNIADAAMTLPSSMKHWDAGSAYAWSSLQPMVNLQPTGPRLQPIIKSLLDGNRNVAETVDNERHRIVILLSLSRMMWSLKEVATTPMDSLIGDRLEEVRQKVQDTVDWFWQFPVSLSHTHTKTEVARSVHAMHIVHLAHIYGAGTLMNFYYSFLRNSLLQRTEDGRVAEALMKQWASENVRLARVVAFHCAQILALARRFPENMSMEPFLVFHAGVLLMTMGLVLPATQPSQGPGLKIDHLGPVGDPTFFKILNWAREGGNVVVGVHGVPVLCCETGWKQVLDETAEILTGLKVWKLTQALLKVVLAIRNGLDAN</sequence>